<dbReference type="KEGG" id="egl:EGR_02410"/>
<keyword evidence="2" id="KW-1185">Reference proteome</keyword>
<gene>
    <name evidence="1" type="ORF">EGR_02410</name>
</gene>
<proteinExistence type="predicted"/>
<dbReference type="Proteomes" id="UP000019149">
    <property type="component" value="Unassembled WGS sequence"/>
</dbReference>
<evidence type="ECO:0000313" key="1">
    <source>
        <dbReference type="EMBL" id="EUB62614.1"/>
    </source>
</evidence>
<dbReference type="AlphaFoldDB" id="W6V801"/>
<reference evidence="1 2" key="1">
    <citation type="journal article" date="2013" name="Nat. Genet.">
        <title>The genome of the hydatid tapeworm Echinococcus granulosus.</title>
        <authorList>
            <person name="Zheng H."/>
            <person name="Zhang W."/>
            <person name="Zhang L."/>
            <person name="Zhang Z."/>
            <person name="Li J."/>
            <person name="Lu G."/>
            <person name="Zhu Y."/>
            <person name="Wang Y."/>
            <person name="Huang Y."/>
            <person name="Liu J."/>
            <person name="Kang H."/>
            <person name="Chen J."/>
            <person name="Wang L."/>
            <person name="Chen A."/>
            <person name="Yu S."/>
            <person name="Gao Z."/>
            <person name="Jin L."/>
            <person name="Gu W."/>
            <person name="Wang Z."/>
            <person name="Zhao L."/>
            <person name="Shi B."/>
            <person name="Wen H."/>
            <person name="Lin R."/>
            <person name="Jones M.K."/>
            <person name="Brejova B."/>
            <person name="Vinar T."/>
            <person name="Zhao G."/>
            <person name="McManus D.P."/>
            <person name="Chen Z."/>
            <person name="Zhou Y."/>
            <person name="Wang S."/>
        </authorList>
    </citation>
    <scope>NUCLEOTIDE SEQUENCE [LARGE SCALE GENOMIC DNA]</scope>
</reference>
<organism evidence="1 2">
    <name type="scientific">Echinococcus granulosus</name>
    <name type="common">Hydatid tapeworm</name>
    <dbReference type="NCBI Taxonomy" id="6210"/>
    <lineage>
        <taxon>Eukaryota</taxon>
        <taxon>Metazoa</taxon>
        <taxon>Spiralia</taxon>
        <taxon>Lophotrochozoa</taxon>
        <taxon>Platyhelminthes</taxon>
        <taxon>Cestoda</taxon>
        <taxon>Eucestoda</taxon>
        <taxon>Cyclophyllidea</taxon>
        <taxon>Taeniidae</taxon>
        <taxon>Echinococcus</taxon>
        <taxon>Echinococcus granulosus group</taxon>
    </lineage>
</organism>
<dbReference type="RefSeq" id="XP_024353810.1">
    <property type="nucleotide sequence ID" value="XM_024491659.1"/>
</dbReference>
<dbReference type="CTD" id="36338125"/>
<protein>
    <submittedName>
        <fullName evidence="1">Uncharacterized protein</fullName>
    </submittedName>
</protein>
<name>W6V801_ECHGR</name>
<dbReference type="EMBL" id="APAU02000011">
    <property type="protein sequence ID" value="EUB62614.1"/>
    <property type="molecule type" value="Genomic_DNA"/>
</dbReference>
<dbReference type="GeneID" id="36338125"/>
<evidence type="ECO:0000313" key="2">
    <source>
        <dbReference type="Proteomes" id="UP000019149"/>
    </source>
</evidence>
<sequence>MCTFPTPSPSSQISWPSWNRRKSIVFSSISRMLKKKNYSQVELNYRTVKYLIKKVSNGLKGCFKIAQKYFNYCVKFGVQTVIWCNKTEQRIDEVFLAKCENQVLSDVKLLFLLLYSKLPIRLVYFLLIQNILVYSLKQVPKKTFLITRTRIQNLLQSP</sequence>
<accession>W6V801</accession>
<comment type="caution">
    <text evidence="1">The sequence shown here is derived from an EMBL/GenBank/DDBJ whole genome shotgun (WGS) entry which is preliminary data.</text>
</comment>